<protein>
    <submittedName>
        <fullName evidence="1">Cysteine-rich secretory protein-related protein</fullName>
    </submittedName>
</protein>
<accession>A0ACB7VHN4</accession>
<evidence type="ECO:0000313" key="1">
    <source>
        <dbReference type="EMBL" id="KAH7673597.1"/>
    </source>
</evidence>
<comment type="caution">
    <text evidence="1">The sequence shown here is derived from an EMBL/GenBank/DDBJ whole genome shotgun (WGS) entry which is preliminary data.</text>
</comment>
<reference evidence="2" key="1">
    <citation type="journal article" date="2022" name="Nat. Commun.">
        <title>Chromosome evolution and the genetic basis of agronomically important traits in greater yam.</title>
        <authorList>
            <person name="Bredeson J.V."/>
            <person name="Lyons J.B."/>
            <person name="Oniyinde I.O."/>
            <person name="Okereke N.R."/>
            <person name="Kolade O."/>
            <person name="Nnabue I."/>
            <person name="Nwadili C.O."/>
            <person name="Hribova E."/>
            <person name="Parker M."/>
            <person name="Nwogha J."/>
            <person name="Shu S."/>
            <person name="Carlson J."/>
            <person name="Kariba R."/>
            <person name="Muthemba S."/>
            <person name="Knop K."/>
            <person name="Barton G.J."/>
            <person name="Sherwood A.V."/>
            <person name="Lopez-Montes A."/>
            <person name="Asiedu R."/>
            <person name="Jamnadass R."/>
            <person name="Muchugi A."/>
            <person name="Goodstein D."/>
            <person name="Egesi C.N."/>
            <person name="Featherston J."/>
            <person name="Asfaw A."/>
            <person name="Simpson G.G."/>
            <person name="Dolezel J."/>
            <person name="Hendre P.S."/>
            <person name="Van Deynze A."/>
            <person name="Kumar P.L."/>
            <person name="Obidiegwu J.E."/>
            <person name="Bhattacharjee R."/>
            <person name="Rokhsar D.S."/>
        </authorList>
    </citation>
    <scope>NUCLEOTIDE SEQUENCE [LARGE SCALE GENOMIC DNA]</scope>
    <source>
        <strain evidence="2">cv. TDa95/00328</strain>
    </source>
</reference>
<gene>
    <name evidence="1" type="ORF">IHE45_08G017500</name>
</gene>
<name>A0ACB7VHN4_DIOAL</name>
<organism evidence="1 2">
    <name type="scientific">Dioscorea alata</name>
    <name type="common">Purple yam</name>
    <dbReference type="NCBI Taxonomy" id="55571"/>
    <lineage>
        <taxon>Eukaryota</taxon>
        <taxon>Viridiplantae</taxon>
        <taxon>Streptophyta</taxon>
        <taxon>Embryophyta</taxon>
        <taxon>Tracheophyta</taxon>
        <taxon>Spermatophyta</taxon>
        <taxon>Magnoliopsida</taxon>
        <taxon>Liliopsida</taxon>
        <taxon>Dioscoreales</taxon>
        <taxon>Dioscoreaceae</taxon>
        <taxon>Dioscorea</taxon>
    </lineage>
</organism>
<dbReference type="EMBL" id="CM037018">
    <property type="protein sequence ID" value="KAH7673597.1"/>
    <property type="molecule type" value="Genomic_DNA"/>
</dbReference>
<evidence type="ECO:0000313" key="2">
    <source>
        <dbReference type="Proteomes" id="UP000827976"/>
    </source>
</evidence>
<keyword evidence="2" id="KW-1185">Reference proteome</keyword>
<dbReference type="Proteomes" id="UP000827976">
    <property type="component" value="Chromosome 8"/>
</dbReference>
<sequence length="164" mass="17561">MAISKLAIFCLACIMALAMVGLAGAQNSPDDYVNAHNSARSQVGVGPVIWDDTVASYAENYANQRANDCQLIHSNGPYGENLFWGSGADYNAVDAVNLWVSEGQDYDYNSNTCAQGKVCGHYTQVVWSSSTNIGCARVVCNNNGGIFITCNYNPAGNVIGERPY</sequence>
<proteinExistence type="predicted"/>